<dbReference type="Gene3D" id="3.30.450.150">
    <property type="entry name" value="Haem-degrading domain"/>
    <property type="match status" value="1"/>
</dbReference>
<name>A0A9W6KAP3_9PSED</name>
<organism evidence="1 2">
    <name type="scientific">Pseudomonas turukhanskensis</name>
    <dbReference type="NCBI Taxonomy" id="1806536"/>
    <lineage>
        <taxon>Bacteria</taxon>
        <taxon>Pseudomonadati</taxon>
        <taxon>Pseudomonadota</taxon>
        <taxon>Gammaproteobacteria</taxon>
        <taxon>Pseudomonadales</taxon>
        <taxon>Pseudomonadaceae</taxon>
        <taxon>Pseudomonas</taxon>
    </lineage>
</organism>
<accession>A0A9W6KAP3</accession>
<sequence length="153" mass="15595">MERMSMAELTFTTAALIASTALQTARELGLKPMAAAVLDSAGHPLAVLRDEHASFLRPQIATGKARGCLGMGFGGRELARRAQAMPAFFDAINSLTGGEVIPVAGGVLIRSATGQVLGAIGLSGDTSDNDERCALEGIAAVGLQADCGDPQVA</sequence>
<dbReference type="PANTHER" id="PTHR34309:SF10">
    <property type="entry name" value="SLR1406 PROTEIN"/>
    <property type="match status" value="1"/>
</dbReference>
<dbReference type="AlphaFoldDB" id="A0A9W6KAP3"/>
<dbReference type="EMBL" id="BSFN01000018">
    <property type="protein sequence ID" value="GLK91203.1"/>
    <property type="molecule type" value="Genomic_DNA"/>
</dbReference>
<evidence type="ECO:0000313" key="2">
    <source>
        <dbReference type="Proteomes" id="UP001143328"/>
    </source>
</evidence>
<dbReference type="PANTHER" id="PTHR34309">
    <property type="entry name" value="SLR1406 PROTEIN"/>
    <property type="match status" value="1"/>
</dbReference>
<gene>
    <name evidence="1" type="ORF">GCM10017655_42670</name>
</gene>
<dbReference type="InterPro" id="IPR052517">
    <property type="entry name" value="GlcG_carb_metab_protein"/>
</dbReference>
<dbReference type="InterPro" id="IPR038084">
    <property type="entry name" value="PduO/GlcC-like_sf"/>
</dbReference>
<reference evidence="1" key="2">
    <citation type="submission" date="2023-01" db="EMBL/GenBank/DDBJ databases">
        <authorList>
            <person name="Sun Q."/>
            <person name="Evtushenko L."/>
        </authorList>
    </citation>
    <scope>NUCLEOTIDE SEQUENCE</scope>
    <source>
        <strain evidence="1">VKM B-2935</strain>
    </source>
</reference>
<dbReference type="InterPro" id="IPR005624">
    <property type="entry name" value="PduO/GlcC-like"/>
</dbReference>
<dbReference type="Proteomes" id="UP001143328">
    <property type="component" value="Unassembled WGS sequence"/>
</dbReference>
<proteinExistence type="predicted"/>
<evidence type="ECO:0008006" key="3">
    <source>
        <dbReference type="Google" id="ProtNLM"/>
    </source>
</evidence>
<reference evidence="1" key="1">
    <citation type="journal article" date="2014" name="Int. J. Syst. Evol. Microbiol.">
        <title>Complete genome sequence of Corynebacterium casei LMG S-19264T (=DSM 44701T), isolated from a smear-ripened cheese.</title>
        <authorList>
            <consortium name="US DOE Joint Genome Institute (JGI-PGF)"/>
            <person name="Walter F."/>
            <person name="Albersmeier A."/>
            <person name="Kalinowski J."/>
            <person name="Ruckert C."/>
        </authorList>
    </citation>
    <scope>NUCLEOTIDE SEQUENCE</scope>
    <source>
        <strain evidence="1">VKM B-2935</strain>
    </source>
</reference>
<protein>
    <recommendedName>
        <fullName evidence="3">GlcG protein</fullName>
    </recommendedName>
</protein>
<comment type="caution">
    <text evidence="1">The sequence shown here is derived from an EMBL/GenBank/DDBJ whole genome shotgun (WGS) entry which is preliminary data.</text>
</comment>
<dbReference type="Pfam" id="PF03928">
    <property type="entry name" value="HbpS-like"/>
    <property type="match status" value="1"/>
</dbReference>
<evidence type="ECO:0000313" key="1">
    <source>
        <dbReference type="EMBL" id="GLK91203.1"/>
    </source>
</evidence>
<keyword evidence="2" id="KW-1185">Reference proteome</keyword>
<dbReference type="SUPFAM" id="SSF143744">
    <property type="entry name" value="GlcG-like"/>
    <property type="match status" value="1"/>
</dbReference>